<dbReference type="Pfam" id="PF01757">
    <property type="entry name" value="Acyl_transf_3"/>
    <property type="match status" value="1"/>
</dbReference>
<keyword evidence="4 8" id="KW-0812">Transmembrane</keyword>
<dbReference type="GO" id="GO:0016413">
    <property type="term" value="F:O-acetyltransferase activity"/>
    <property type="evidence" value="ECO:0007669"/>
    <property type="project" value="TreeGrafter"/>
</dbReference>
<comment type="subcellular location">
    <subcellularLocation>
        <location evidence="1">Cell membrane</location>
        <topology evidence="1">Multi-pass membrane protein</topology>
    </subcellularLocation>
</comment>
<feature type="transmembrane region" description="Helical" evidence="8">
    <location>
        <begin position="227"/>
        <end position="244"/>
    </location>
</feature>
<proteinExistence type="inferred from homology"/>
<keyword evidence="11" id="KW-1185">Reference proteome</keyword>
<dbReference type="InterPro" id="IPR002656">
    <property type="entry name" value="Acyl_transf_3_dom"/>
</dbReference>
<feature type="transmembrane region" description="Helical" evidence="8">
    <location>
        <begin position="119"/>
        <end position="141"/>
    </location>
</feature>
<evidence type="ECO:0000256" key="5">
    <source>
        <dbReference type="ARBA" id="ARBA00022989"/>
    </source>
</evidence>
<gene>
    <name evidence="10" type="ORF">EL26_00765</name>
</gene>
<keyword evidence="5 8" id="KW-1133">Transmembrane helix</keyword>
<feature type="transmembrane region" description="Helical" evidence="8">
    <location>
        <begin position="328"/>
        <end position="349"/>
    </location>
</feature>
<dbReference type="GO" id="GO:0005886">
    <property type="term" value="C:plasma membrane"/>
    <property type="evidence" value="ECO:0007669"/>
    <property type="project" value="UniProtKB-SubCell"/>
</dbReference>
<feature type="domain" description="Acyltransferase 3" evidence="9">
    <location>
        <begin position="6"/>
        <end position="346"/>
    </location>
</feature>
<comment type="similarity">
    <text evidence="2">Belongs to the acyltransferase 3 family.</text>
</comment>
<feature type="transmembrane region" description="Helical" evidence="8">
    <location>
        <begin position="264"/>
        <end position="284"/>
    </location>
</feature>
<feature type="transmembrane region" description="Helical" evidence="8">
    <location>
        <begin position="296"/>
        <end position="316"/>
    </location>
</feature>
<feature type="region of interest" description="Disordered" evidence="7">
    <location>
        <begin position="364"/>
        <end position="385"/>
    </location>
</feature>
<feature type="transmembrane region" description="Helical" evidence="8">
    <location>
        <begin position="197"/>
        <end position="215"/>
    </location>
</feature>
<comment type="caution">
    <text evidence="10">The sequence shown here is derived from an EMBL/GenBank/DDBJ whole genome shotgun (WGS) entry which is preliminary data.</text>
</comment>
<evidence type="ECO:0000256" key="8">
    <source>
        <dbReference type="SAM" id="Phobius"/>
    </source>
</evidence>
<organism evidence="10 11">
    <name type="scientific">Tumebacillus flagellatus</name>
    <dbReference type="NCBI Taxonomy" id="1157490"/>
    <lineage>
        <taxon>Bacteria</taxon>
        <taxon>Bacillati</taxon>
        <taxon>Bacillota</taxon>
        <taxon>Bacilli</taxon>
        <taxon>Bacillales</taxon>
        <taxon>Alicyclobacillaceae</taxon>
        <taxon>Tumebacillus</taxon>
    </lineage>
</organism>
<evidence type="ECO:0000256" key="1">
    <source>
        <dbReference type="ARBA" id="ARBA00004651"/>
    </source>
</evidence>
<name>A0A074LWA1_9BACL</name>
<dbReference type="AlphaFoldDB" id="A0A074LWA1"/>
<dbReference type="Proteomes" id="UP000027931">
    <property type="component" value="Unassembled WGS sequence"/>
</dbReference>
<evidence type="ECO:0000256" key="7">
    <source>
        <dbReference type="SAM" id="MobiDB-lite"/>
    </source>
</evidence>
<feature type="transmembrane region" description="Helical" evidence="8">
    <location>
        <begin position="7"/>
        <end position="27"/>
    </location>
</feature>
<dbReference type="EMBL" id="JMIR01000001">
    <property type="protein sequence ID" value="KEO85124.1"/>
    <property type="molecule type" value="Genomic_DNA"/>
</dbReference>
<feature type="transmembrane region" description="Helical" evidence="8">
    <location>
        <begin position="77"/>
        <end position="96"/>
    </location>
</feature>
<sequence>MQEVPHLRAMAFVGVVVQHAIGMFSRAEGVTADDLSVMAVLFNLVKFAVPMFVFLTGLVIFYNYYEELRTGSYLVKRVREVVVPYLAFTVYYYYFWGADHAAHSWREFPSVFLSGSGAYHLWFVAMIFQFYLLYPLFRAVFRRVQPYFKRERAVVALLVVLTALFIWGTQALIGHSGVWTSDVFGVRGVLNHLDRTFPVWSLYFVLGGVAAMSVTKWRAWVEKVQRWNLMVFGVTLCWVTLELTKSIHGGQIDLGISHSFKASMILFTLSAFVLLYQAAVRLSWRENVVTRVSNLLGKYSYGTYLLHVFFLDKLYYQVQKWIPGLYPVWKMVVAVIACVALSLVATMLISRIPVVGSLLVGTAGKKKSNGRSAASGVAGGVQANG</sequence>
<reference evidence="10 11" key="1">
    <citation type="journal article" date="2013" name="Int. J. Syst. Evol. Microbiol.">
        <title>Tumebacillus flagellatus sp. nov., an alpha-amylase/pullulanase-producing bacterium isolated from cassava wastewater.</title>
        <authorList>
            <person name="Wang Q."/>
            <person name="Xie N."/>
            <person name="Qin Y."/>
            <person name="Shen N."/>
            <person name="Zhu J."/>
            <person name="Mi H."/>
            <person name="Huang R."/>
        </authorList>
    </citation>
    <scope>NUCLEOTIDE SEQUENCE [LARGE SCALE GENOMIC DNA]</scope>
    <source>
        <strain evidence="10 11">GST4</strain>
    </source>
</reference>
<evidence type="ECO:0000256" key="2">
    <source>
        <dbReference type="ARBA" id="ARBA00007400"/>
    </source>
</evidence>
<evidence type="ECO:0000259" key="9">
    <source>
        <dbReference type="Pfam" id="PF01757"/>
    </source>
</evidence>
<dbReference type="PANTHER" id="PTHR40074">
    <property type="entry name" value="O-ACETYLTRANSFERASE WECH"/>
    <property type="match status" value="1"/>
</dbReference>
<dbReference type="GO" id="GO:0009246">
    <property type="term" value="P:enterobacterial common antigen biosynthetic process"/>
    <property type="evidence" value="ECO:0007669"/>
    <property type="project" value="TreeGrafter"/>
</dbReference>
<keyword evidence="6 8" id="KW-0472">Membrane</keyword>
<evidence type="ECO:0000256" key="4">
    <source>
        <dbReference type="ARBA" id="ARBA00022692"/>
    </source>
</evidence>
<protein>
    <recommendedName>
        <fullName evidence="9">Acyltransferase 3 domain-containing protein</fullName>
    </recommendedName>
</protein>
<evidence type="ECO:0000256" key="6">
    <source>
        <dbReference type="ARBA" id="ARBA00023136"/>
    </source>
</evidence>
<keyword evidence="3" id="KW-1003">Cell membrane</keyword>
<dbReference type="PANTHER" id="PTHR40074:SF2">
    <property type="entry name" value="O-ACETYLTRANSFERASE WECH"/>
    <property type="match status" value="1"/>
</dbReference>
<accession>A0A074LWA1</accession>
<evidence type="ECO:0000313" key="10">
    <source>
        <dbReference type="EMBL" id="KEO85124.1"/>
    </source>
</evidence>
<feature type="transmembrane region" description="Helical" evidence="8">
    <location>
        <begin position="153"/>
        <end position="177"/>
    </location>
</feature>
<dbReference type="STRING" id="1157490.EL26_00765"/>
<feature type="transmembrane region" description="Helical" evidence="8">
    <location>
        <begin position="47"/>
        <end position="65"/>
    </location>
</feature>
<evidence type="ECO:0000256" key="3">
    <source>
        <dbReference type="ARBA" id="ARBA00022475"/>
    </source>
</evidence>
<evidence type="ECO:0000313" key="11">
    <source>
        <dbReference type="Proteomes" id="UP000027931"/>
    </source>
</evidence>
<dbReference type="eggNOG" id="COG1835">
    <property type="taxonomic scope" value="Bacteria"/>
</dbReference>
<feature type="compositionally biased region" description="Low complexity" evidence="7">
    <location>
        <begin position="370"/>
        <end position="385"/>
    </location>
</feature>